<keyword evidence="1" id="KW-0472">Membrane</keyword>
<dbReference type="EMBL" id="MUKB01000132">
    <property type="protein sequence ID" value="OPX17395.1"/>
    <property type="molecule type" value="Genomic_DNA"/>
</dbReference>
<dbReference type="InterPro" id="IPR006674">
    <property type="entry name" value="HD_domain"/>
</dbReference>
<dbReference type="InterPro" id="IPR003607">
    <property type="entry name" value="HD/PDEase_dom"/>
</dbReference>
<proteinExistence type="predicted"/>
<name>A0A1V4QET7_UNCW3</name>
<evidence type="ECO:0000259" key="2">
    <source>
        <dbReference type="PROSITE" id="PS51831"/>
    </source>
</evidence>
<dbReference type="SUPFAM" id="SSF109604">
    <property type="entry name" value="HD-domain/PDEase-like"/>
    <property type="match status" value="1"/>
</dbReference>
<feature type="transmembrane region" description="Helical" evidence="1">
    <location>
        <begin position="139"/>
        <end position="158"/>
    </location>
</feature>
<dbReference type="PROSITE" id="PS51832">
    <property type="entry name" value="HD_GYP"/>
    <property type="match status" value="1"/>
</dbReference>
<feature type="transmembrane region" description="Helical" evidence="1">
    <location>
        <begin position="204"/>
        <end position="226"/>
    </location>
</feature>
<dbReference type="Gene3D" id="1.10.3210.10">
    <property type="entry name" value="Hypothetical protein af1432"/>
    <property type="match status" value="1"/>
</dbReference>
<comment type="caution">
    <text evidence="4">The sequence shown here is derived from an EMBL/GenBank/DDBJ whole genome shotgun (WGS) entry which is preliminary data.</text>
</comment>
<accession>A0A1V4QET7</accession>
<organism evidence="4 5">
    <name type="scientific">candidate division WOR-3 bacterium 4484_100</name>
    <dbReference type="NCBI Taxonomy" id="1936077"/>
    <lineage>
        <taxon>Bacteria</taxon>
        <taxon>Bacteria division WOR-3</taxon>
    </lineage>
</organism>
<feature type="transmembrane region" description="Helical" evidence="1">
    <location>
        <begin position="101"/>
        <end position="119"/>
    </location>
</feature>
<dbReference type="SMART" id="SM00471">
    <property type="entry name" value="HDc"/>
    <property type="match status" value="1"/>
</dbReference>
<reference evidence="5" key="1">
    <citation type="submission" date="2017-01" db="EMBL/GenBank/DDBJ databases">
        <title>Novel pathways for hydrocarbon cycling and metabolic interdependencies in hydrothermal sediment communities.</title>
        <authorList>
            <person name="Dombrowski N."/>
            <person name="Seitz K."/>
            <person name="Teske A."/>
            <person name="Baker B."/>
        </authorList>
    </citation>
    <scope>NUCLEOTIDE SEQUENCE [LARGE SCALE GENOMIC DNA]</scope>
</reference>
<evidence type="ECO:0000259" key="3">
    <source>
        <dbReference type="PROSITE" id="PS51832"/>
    </source>
</evidence>
<sequence length="430" mass="48876">MLTREITLAFAIVNGLLCIGQLYLYLRNRKSQEFLYAGLFFLSTTTTIFAQFHIELKPDMMWVIFWNKIEHIGIFSLVYTAPILATSITKKQLPINFRWTLKILTLIIFALIGLTNLIVTNEPRMSLGLVRAGAGLLYYPLIGLLIIVSIFFYIYMIVMAKRDEEAEVNYLPFLVGVGMCIFGGIIDAYNIITNKILIPGFPEPFIFGMFILAIGFAWTFLSRYAWVVGALTESRAEIEKLIKKSNKSFVEFVHLIAKTLDAKDHYTAGHALRVMAYAVKIANTLGLPQNQIELLKQAALLHDIGKIAIPDGILNKTSPLSPEEKEYIYQHPVVARQILSSVSDFRDILDIIYHHHERVDGKGYPNGRKREDIPLLARILAVADAYDAMRSERPYRRAKTKAEAIEELNRVKGSQLDEKIVDKFIEVIKT</sequence>
<evidence type="ECO:0000313" key="4">
    <source>
        <dbReference type="EMBL" id="OPX17395.1"/>
    </source>
</evidence>
<dbReference type="Pfam" id="PF13487">
    <property type="entry name" value="HD_5"/>
    <property type="match status" value="1"/>
</dbReference>
<dbReference type="PANTHER" id="PTHR43155">
    <property type="entry name" value="CYCLIC DI-GMP PHOSPHODIESTERASE PA4108-RELATED"/>
    <property type="match status" value="1"/>
</dbReference>
<dbReference type="Proteomes" id="UP000191663">
    <property type="component" value="Unassembled WGS sequence"/>
</dbReference>
<keyword evidence="1" id="KW-0812">Transmembrane</keyword>
<dbReference type="CDD" id="cd00077">
    <property type="entry name" value="HDc"/>
    <property type="match status" value="1"/>
</dbReference>
<dbReference type="NCBIfam" id="TIGR00277">
    <property type="entry name" value="HDIG"/>
    <property type="match status" value="1"/>
</dbReference>
<feature type="transmembrane region" description="Helical" evidence="1">
    <location>
        <begin position="170"/>
        <end position="192"/>
    </location>
</feature>
<protein>
    <submittedName>
        <fullName evidence="4">Uncharacterized protein</fullName>
    </submittedName>
</protein>
<feature type="transmembrane region" description="Helical" evidence="1">
    <location>
        <begin position="6"/>
        <end position="26"/>
    </location>
</feature>
<keyword evidence="1" id="KW-1133">Transmembrane helix</keyword>
<feature type="domain" description="HD" evidence="2">
    <location>
        <begin position="267"/>
        <end position="389"/>
    </location>
</feature>
<gene>
    <name evidence="4" type="ORF">BXT86_06715</name>
</gene>
<dbReference type="AlphaFoldDB" id="A0A1V4QET7"/>
<dbReference type="InterPro" id="IPR037522">
    <property type="entry name" value="HD_GYP_dom"/>
</dbReference>
<feature type="transmembrane region" description="Helical" evidence="1">
    <location>
        <begin position="33"/>
        <end position="52"/>
    </location>
</feature>
<dbReference type="PROSITE" id="PS51831">
    <property type="entry name" value="HD"/>
    <property type="match status" value="1"/>
</dbReference>
<dbReference type="InterPro" id="IPR006675">
    <property type="entry name" value="HDIG_dom"/>
</dbReference>
<evidence type="ECO:0000256" key="1">
    <source>
        <dbReference type="SAM" id="Phobius"/>
    </source>
</evidence>
<feature type="domain" description="HD-GYP" evidence="3">
    <location>
        <begin position="245"/>
        <end position="430"/>
    </location>
</feature>
<evidence type="ECO:0000313" key="5">
    <source>
        <dbReference type="Proteomes" id="UP000191663"/>
    </source>
</evidence>
<feature type="transmembrane region" description="Helical" evidence="1">
    <location>
        <begin position="72"/>
        <end position="89"/>
    </location>
</feature>